<evidence type="ECO:0000256" key="6">
    <source>
        <dbReference type="ARBA" id="ARBA00022645"/>
    </source>
</evidence>
<keyword evidence="9" id="KW-0808">Transferase</keyword>
<accession>A0A3R6DR61</accession>
<keyword evidence="18" id="KW-1133">Transmembrane helix</keyword>
<protein>
    <submittedName>
        <fullName evidence="21">Penicillin-binding protein</fullName>
    </submittedName>
</protein>
<keyword evidence="18" id="KW-0812">Transmembrane</keyword>
<comment type="pathway">
    <text evidence="2">Cell wall biogenesis; peptidoglycan biosynthesis.</text>
</comment>
<keyword evidence="11" id="KW-0133">Cell shape</keyword>
<feature type="transmembrane region" description="Helical" evidence="18">
    <location>
        <begin position="7"/>
        <end position="29"/>
    </location>
</feature>
<name>A0A3R6DR61_9BACT</name>
<dbReference type="Proteomes" id="UP000286501">
    <property type="component" value="Unassembled WGS sequence"/>
</dbReference>
<dbReference type="InterPro" id="IPR036950">
    <property type="entry name" value="PBP_transglycosylase"/>
</dbReference>
<dbReference type="Gene3D" id="3.40.710.10">
    <property type="entry name" value="DD-peptidase/beta-lactamase superfamily"/>
    <property type="match status" value="2"/>
</dbReference>
<keyword evidence="5" id="KW-1003">Cell membrane</keyword>
<dbReference type="InterPro" id="IPR050396">
    <property type="entry name" value="Glycosyltr_51/Transpeptidase"/>
</dbReference>
<keyword evidence="8" id="KW-0328">Glycosyltransferase</keyword>
<keyword evidence="10" id="KW-0378">Hydrolase</keyword>
<evidence type="ECO:0000256" key="13">
    <source>
        <dbReference type="ARBA" id="ARBA00023136"/>
    </source>
</evidence>
<dbReference type="GO" id="GO:0071555">
    <property type="term" value="P:cell wall organization"/>
    <property type="evidence" value="ECO:0007669"/>
    <property type="project" value="UniProtKB-KW"/>
</dbReference>
<evidence type="ECO:0000256" key="3">
    <source>
        <dbReference type="ARBA" id="ARBA00007090"/>
    </source>
</evidence>
<dbReference type="Gene3D" id="1.10.3810.10">
    <property type="entry name" value="Biosynthetic peptidoglycan transglycosylase-like"/>
    <property type="match status" value="1"/>
</dbReference>
<dbReference type="GO" id="GO:0008955">
    <property type="term" value="F:peptidoglycan glycosyltransferase activity"/>
    <property type="evidence" value="ECO:0007669"/>
    <property type="project" value="UniProtKB-EC"/>
</dbReference>
<keyword evidence="13 18" id="KW-0472">Membrane</keyword>
<dbReference type="Pfam" id="PF00905">
    <property type="entry name" value="Transpeptidase"/>
    <property type="match status" value="1"/>
</dbReference>
<evidence type="ECO:0000256" key="15">
    <source>
        <dbReference type="ARBA" id="ARBA00023316"/>
    </source>
</evidence>
<evidence type="ECO:0000259" key="19">
    <source>
        <dbReference type="Pfam" id="PF00905"/>
    </source>
</evidence>
<comment type="similarity">
    <text evidence="3">In the C-terminal section; belongs to the transpeptidase family.</text>
</comment>
<evidence type="ECO:0000256" key="5">
    <source>
        <dbReference type="ARBA" id="ARBA00022475"/>
    </source>
</evidence>
<keyword evidence="6" id="KW-0121">Carboxypeptidase</keyword>
<evidence type="ECO:0000313" key="22">
    <source>
        <dbReference type="Proteomes" id="UP000286501"/>
    </source>
</evidence>
<evidence type="ECO:0000256" key="18">
    <source>
        <dbReference type="SAM" id="Phobius"/>
    </source>
</evidence>
<feature type="domain" description="Penicillin-binding protein transpeptidase" evidence="19">
    <location>
        <begin position="452"/>
        <end position="691"/>
    </location>
</feature>
<keyword evidence="12" id="KW-0573">Peptidoglycan synthesis</keyword>
<evidence type="ECO:0000259" key="20">
    <source>
        <dbReference type="Pfam" id="PF00912"/>
    </source>
</evidence>
<evidence type="ECO:0000313" key="21">
    <source>
        <dbReference type="EMBL" id="RHG64122.1"/>
    </source>
</evidence>
<evidence type="ECO:0000256" key="8">
    <source>
        <dbReference type="ARBA" id="ARBA00022676"/>
    </source>
</evidence>
<dbReference type="PANTHER" id="PTHR32282:SF11">
    <property type="entry name" value="PENICILLIN-BINDING PROTEIN 1B"/>
    <property type="match status" value="1"/>
</dbReference>
<reference evidence="21 22" key="1">
    <citation type="submission" date="2018-08" db="EMBL/GenBank/DDBJ databases">
        <title>A genome reference for cultivated species of the human gut microbiota.</title>
        <authorList>
            <person name="Zou Y."/>
            <person name="Xue W."/>
            <person name="Luo G."/>
        </authorList>
    </citation>
    <scope>NUCLEOTIDE SEQUENCE [LARGE SCALE GENOMIC DNA]</scope>
    <source>
        <strain evidence="21 22">AM22-1</strain>
    </source>
</reference>
<dbReference type="GO" id="GO:0009252">
    <property type="term" value="P:peptidoglycan biosynthetic process"/>
    <property type="evidence" value="ECO:0007669"/>
    <property type="project" value="UniProtKB-KW"/>
</dbReference>
<evidence type="ECO:0000256" key="4">
    <source>
        <dbReference type="ARBA" id="ARBA00007739"/>
    </source>
</evidence>
<evidence type="ECO:0000256" key="7">
    <source>
        <dbReference type="ARBA" id="ARBA00022670"/>
    </source>
</evidence>
<dbReference type="EMBL" id="QRIN01000051">
    <property type="protein sequence ID" value="RHG64122.1"/>
    <property type="molecule type" value="Genomic_DNA"/>
</dbReference>
<dbReference type="GO" id="GO:0008360">
    <property type="term" value="P:regulation of cell shape"/>
    <property type="evidence" value="ECO:0007669"/>
    <property type="project" value="UniProtKB-KW"/>
</dbReference>
<evidence type="ECO:0000256" key="12">
    <source>
        <dbReference type="ARBA" id="ARBA00022984"/>
    </source>
</evidence>
<keyword evidence="15" id="KW-0961">Cell wall biogenesis/degradation</keyword>
<proteinExistence type="inferred from homology"/>
<dbReference type="Pfam" id="PF00912">
    <property type="entry name" value="Transgly"/>
    <property type="match status" value="1"/>
</dbReference>
<dbReference type="GO" id="GO:0005886">
    <property type="term" value="C:plasma membrane"/>
    <property type="evidence" value="ECO:0007669"/>
    <property type="project" value="UniProtKB-SubCell"/>
</dbReference>
<sequence length="776" mass="88080">MRKRFIHILWAVFGTGILTVTLAFVAIWFGKIGYMPDIEDLQNPINRFATQVYSADGKVLGTWNLNKENRIVIPYKKMSPYLIKALVATEDERFYEHSGIDFRALGRAIVKRGILGQTNAGGGSTITQQLAKQLYSEKAGSTMERLLQKPIEWVIAVKLERYYTKEEILALYLNYFDFLHNAVGIKTAANTYFNKEPKNLTLCESATLIGLCKNPSLFNPVRYPERARERRNVVLSQMVKAGYLSRSEYSQYAAEPLTLNFHRTDHKDGSATYLREFLRQYMMAKRPERSDYPSWNRAQFVVDSIQWENDPLYGWCNKNYKKDGSPYNVYSDGLKVFTTIDSRIQQYAEEAMYQHVARYLQPRFSAEIARKPSSPYSDKLTPKQIKSILNRSITQSERYRTMKAAGYSEDEIKAAFRKKQEMTVFTYHGDIDTLMSPLDSIRYYKSFLRSGFMSMDPKTGAVKAYVGGLDYTHFMYDMVSLGRRQVGSTIKPFLYSLAMSNGFQPCDLAPNRQQTYMVAGRPWTPRNANHSRAGQMVPLSWGLAQSSNWVSAYLMSKLNPQQFVQMLRDFGINSPDIHASMSLCLGPCEVSVSEMVSAYTVFANHGIRTAPMFVSRIEDNEGNTIATFQPRMNEVISADNAMKMLTMLMGVVDNGTAGRLRYRYNLEGQIGAKTGTTNNNSDGWFIGFTPQLVSGCWVGGEERDIHFDSMSMGQGATMALPIWAIFMKKVYADPSLGISPAIKFDLPEDYNPCSRKAAEQDDFEEVGAGSIDEVFE</sequence>
<dbReference type="SUPFAM" id="SSF56601">
    <property type="entry name" value="beta-lactamase/transpeptidase-like"/>
    <property type="match status" value="1"/>
</dbReference>
<keyword evidence="14" id="KW-0511">Multifunctional enzyme</keyword>
<dbReference type="GO" id="GO:0006508">
    <property type="term" value="P:proteolysis"/>
    <property type="evidence" value="ECO:0007669"/>
    <property type="project" value="UniProtKB-KW"/>
</dbReference>
<dbReference type="AlphaFoldDB" id="A0A3R6DR61"/>
<dbReference type="InterPro" id="IPR001460">
    <property type="entry name" value="PCN-bd_Tpept"/>
</dbReference>
<evidence type="ECO:0000256" key="2">
    <source>
        <dbReference type="ARBA" id="ARBA00004752"/>
    </source>
</evidence>
<comment type="similarity">
    <text evidence="4">In the N-terminal section; belongs to the glycosyltransferase 51 family.</text>
</comment>
<dbReference type="RefSeq" id="WP_118201277.1">
    <property type="nucleotide sequence ID" value="NZ_QRIE01000044.1"/>
</dbReference>
<dbReference type="InterPro" id="IPR001264">
    <property type="entry name" value="Glyco_trans_51"/>
</dbReference>
<comment type="subcellular location">
    <subcellularLocation>
        <location evidence="1">Cell membrane</location>
    </subcellularLocation>
</comment>
<evidence type="ECO:0000256" key="1">
    <source>
        <dbReference type="ARBA" id="ARBA00004236"/>
    </source>
</evidence>
<dbReference type="InterPro" id="IPR023346">
    <property type="entry name" value="Lysozyme-like_dom_sf"/>
</dbReference>
<evidence type="ECO:0000256" key="16">
    <source>
        <dbReference type="ARBA" id="ARBA00034000"/>
    </source>
</evidence>
<feature type="domain" description="Glycosyl transferase family 51" evidence="20">
    <location>
        <begin position="57"/>
        <end position="238"/>
    </location>
</feature>
<dbReference type="GO" id="GO:0008658">
    <property type="term" value="F:penicillin binding"/>
    <property type="evidence" value="ECO:0007669"/>
    <property type="project" value="InterPro"/>
</dbReference>
<dbReference type="InterPro" id="IPR012338">
    <property type="entry name" value="Beta-lactam/transpept-like"/>
</dbReference>
<evidence type="ECO:0000256" key="17">
    <source>
        <dbReference type="ARBA" id="ARBA00049902"/>
    </source>
</evidence>
<gene>
    <name evidence="21" type="ORF">DW250_11410</name>
</gene>
<keyword evidence="7" id="KW-0645">Protease</keyword>
<evidence type="ECO:0000256" key="9">
    <source>
        <dbReference type="ARBA" id="ARBA00022679"/>
    </source>
</evidence>
<comment type="catalytic activity">
    <reaction evidence="16">
        <text>Preferential cleavage: (Ac)2-L-Lys-D-Ala-|-D-Ala. Also transpeptidation of peptidyl-alanyl moieties that are N-acyl substituents of D-alanine.</text>
        <dbReference type="EC" id="3.4.16.4"/>
    </reaction>
</comment>
<organism evidence="21 22">
    <name type="scientific">Segatella copri</name>
    <dbReference type="NCBI Taxonomy" id="165179"/>
    <lineage>
        <taxon>Bacteria</taxon>
        <taxon>Pseudomonadati</taxon>
        <taxon>Bacteroidota</taxon>
        <taxon>Bacteroidia</taxon>
        <taxon>Bacteroidales</taxon>
        <taxon>Prevotellaceae</taxon>
        <taxon>Segatella</taxon>
    </lineage>
</organism>
<dbReference type="PANTHER" id="PTHR32282">
    <property type="entry name" value="BINDING PROTEIN TRANSPEPTIDASE, PUTATIVE-RELATED"/>
    <property type="match status" value="1"/>
</dbReference>
<comment type="catalytic activity">
    <reaction evidence="17">
        <text>[GlcNAc-(1-&gt;4)-Mur2Ac(oyl-L-Ala-gamma-D-Glu-L-Lys-D-Ala-D-Ala)](n)-di-trans,octa-cis-undecaprenyl diphosphate + beta-D-GlcNAc-(1-&gt;4)-Mur2Ac(oyl-L-Ala-gamma-D-Glu-L-Lys-D-Ala-D-Ala)-di-trans,octa-cis-undecaprenyl diphosphate = [GlcNAc-(1-&gt;4)-Mur2Ac(oyl-L-Ala-gamma-D-Glu-L-Lys-D-Ala-D-Ala)](n+1)-di-trans,octa-cis-undecaprenyl diphosphate + di-trans,octa-cis-undecaprenyl diphosphate + H(+)</text>
        <dbReference type="Rhea" id="RHEA:23708"/>
        <dbReference type="Rhea" id="RHEA-COMP:9602"/>
        <dbReference type="Rhea" id="RHEA-COMP:9603"/>
        <dbReference type="ChEBI" id="CHEBI:15378"/>
        <dbReference type="ChEBI" id="CHEBI:58405"/>
        <dbReference type="ChEBI" id="CHEBI:60033"/>
        <dbReference type="ChEBI" id="CHEBI:78435"/>
        <dbReference type="EC" id="2.4.99.28"/>
    </reaction>
</comment>
<evidence type="ECO:0000256" key="14">
    <source>
        <dbReference type="ARBA" id="ARBA00023268"/>
    </source>
</evidence>
<evidence type="ECO:0000256" key="11">
    <source>
        <dbReference type="ARBA" id="ARBA00022960"/>
    </source>
</evidence>
<dbReference type="SUPFAM" id="SSF53955">
    <property type="entry name" value="Lysozyme-like"/>
    <property type="match status" value="1"/>
</dbReference>
<comment type="caution">
    <text evidence="21">The sequence shown here is derived from an EMBL/GenBank/DDBJ whole genome shotgun (WGS) entry which is preliminary data.</text>
</comment>
<evidence type="ECO:0000256" key="10">
    <source>
        <dbReference type="ARBA" id="ARBA00022801"/>
    </source>
</evidence>
<dbReference type="GO" id="GO:0030288">
    <property type="term" value="C:outer membrane-bounded periplasmic space"/>
    <property type="evidence" value="ECO:0007669"/>
    <property type="project" value="TreeGrafter"/>
</dbReference>
<dbReference type="GO" id="GO:0009002">
    <property type="term" value="F:serine-type D-Ala-D-Ala carboxypeptidase activity"/>
    <property type="evidence" value="ECO:0007669"/>
    <property type="project" value="UniProtKB-EC"/>
</dbReference>